<comment type="caution">
    <text evidence="3">The sequence shown here is derived from an EMBL/GenBank/DDBJ whole genome shotgun (WGS) entry which is preliminary data.</text>
</comment>
<evidence type="ECO:0000313" key="4">
    <source>
        <dbReference type="Proteomes" id="UP000537161"/>
    </source>
</evidence>
<feature type="domain" description="ABM" evidence="2">
    <location>
        <begin position="38"/>
        <end position="124"/>
    </location>
</feature>
<protein>
    <submittedName>
        <fullName evidence="3">Quinol monooxygenase YgiN</fullName>
    </submittedName>
</protein>
<dbReference type="Pfam" id="PF03992">
    <property type="entry name" value="ABM"/>
    <property type="match status" value="1"/>
</dbReference>
<dbReference type="RefSeq" id="WP_420825294.1">
    <property type="nucleotide sequence ID" value="NZ_JACIJH010000011.1"/>
</dbReference>
<feature type="chain" id="PRO_5030584412" evidence="1">
    <location>
        <begin position="24"/>
        <end position="132"/>
    </location>
</feature>
<keyword evidence="3" id="KW-0503">Monooxygenase</keyword>
<dbReference type="PROSITE" id="PS51725">
    <property type="entry name" value="ABM"/>
    <property type="match status" value="1"/>
</dbReference>
<keyword evidence="4" id="KW-1185">Reference proteome</keyword>
<organism evidence="3 4">
    <name type="scientific">Sphingopyxis panaciterrulae</name>
    <dbReference type="NCBI Taxonomy" id="462372"/>
    <lineage>
        <taxon>Bacteria</taxon>
        <taxon>Pseudomonadati</taxon>
        <taxon>Pseudomonadota</taxon>
        <taxon>Alphaproteobacteria</taxon>
        <taxon>Sphingomonadales</taxon>
        <taxon>Sphingomonadaceae</taxon>
        <taxon>Sphingopyxis</taxon>
    </lineage>
</organism>
<sequence>MIDRRTHLAALVAFAAAVLPARALRALETIMEEDHPQYGLIGQMIAQPGQRGALAAILTEGTDAMPGNFAYIVGEDAENPDALWIVELWADKAAHAASLQLPAVQAAIAKGRSLIAGFGSRAEFKPVAKAGA</sequence>
<accession>A0A7W9ERI0</accession>
<dbReference type="GO" id="GO:0004497">
    <property type="term" value="F:monooxygenase activity"/>
    <property type="evidence" value="ECO:0007669"/>
    <property type="project" value="UniProtKB-KW"/>
</dbReference>
<evidence type="ECO:0000259" key="2">
    <source>
        <dbReference type="PROSITE" id="PS51725"/>
    </source>
</evidence>
<dbReference type="Gene3D" id="3.30.70.100">
    <property type="match status" value="1"/>
</dbReference>
<keyword evidence="3" id="KW-0560">Oxidoreductase</keyword>
<reference evidence="3 4" key="1">
    <citation type="submission" date="2020-08" db="EMBL/GenBank/DDBJ databases">
        <title>Genomic Encyclopedia of Type Strains, Phase IV (KMG-IV): sequencing the most valuable type-strain genomes for metagenomic binning, comparative biology and taxonomic classification.</title>
        <authorList>
            <person name="Goeker M."/>
        </authorList>
    </citation>
    <scope>NUCLEOTIDE SEQUENCE [LARGE SCALE GENOMIC DNA]</scope>
    <source>
        <strain evidence="3 4">DSM 27163</strain>
    </source>
</reference>
<dbReference type="Proteomes" id="UP000537161">
    <property type="component" value="Unassembled WGS sequence"/>
</dbReference>
<dbReference type="SUPFAM" id="SSF54909">
    <property type="entry name" value="Dimeric alpha+beta barrel"/>
    <property type="match status" value="1"/>
</dbReference>
<dbReference type="AlphaFoldDB" id="A0A7W9ERI0"/>
<keyword evidence="1" id="KW-0732">Signal</keyword>
<name>A0A7W9ERI0_9SPHN</name>
<feature type="signal peptide" evidence="1">
    <location>
        <begin position="1"/>
        <end position="23"/>
    </location>
</feature>
<dbReference type="InterPro" id="IPR011008">
    <property type="entry name" value="Dimeric_a/b-barrel"/>
</dbReference>
<dbReference type="EMBL" id="JACIJH010000011">
    <property type="protein sequence ID" value="MBB5707713.1"/>
    <property type="molecule type" value="Genomic_DNA"/>
</dbReference>
<evidence type="ECO:0000313" key="3">
    <source>
        <dbReference type="EMBL" id="MBB5707713.1"/>
    </source>
</evidence>
<dbReference type="InterPro" id="IPR007138">
    <property type="entry name" value="ABM_dom"/>
</dbReference>
<evidence type="ECO:0000256" key="1">
    <source>
        <dbReference type="SAM" id="SignalP"/>
    </source>
</evidence>
<gene>
    <name evidence="3" type="ORF">FHR21_003080</name>
</gene>
<proteinExistence type="predicted"/>